<comment type="caution">
    <text evidence="1">The sequence shown here is derived from an EMBL/GenBank/DDBJ whole genome shotgun (WGS) entry which is preliminary data.</text>
</comment>
<dbReference type="EMBL" id="QTSX02000289">
    <property type="protein sequence ID" value="KAJ9087302.1"/>
    <property type="molecule type" value="Genomic_DNA"/>
</dbReference>
<dbReference type="Proteomes" id="UP001165960">
    <property type="component" value="Unassembled WGS sequence"/>
</dbReference>
<gene>
    <name evidence="1" type="ORF">DSO57_1034558</name>
</gene>
<name>A0ACC2ULP7_9FUNG</name>
<keyword evidence="2" id="KW-1185">Reference proteome</keyword>
<organism evidence="1 2">
    <name type="scientific">Entomophthora muscae</name>
    <dbReference type="NCBI Taxonomy" id="34485"/>
    <lineage>
        <taxon>Eukaryota</taxon>
        <taxon>Fungi</taxon>
        <taxon>Fungi incertae sedis</taxon>
        <taxon>Zoopagomycota</taxon>
        <taxon>Entomophthoromycotina</taxon>
        <taxon>Entomophthoromycetes</taxon>
        <taxon>Entomophthorales</taxon>
        <taxon>Entomophthoraceae</taxon>
        <taxon>Entomophthora</taxon>
    </lineage>
</organism>
<evidence type="ECO:0000313" key="2">
    <source>
        <dbReference type="Proteomes" id="UP001165960"/>
    </source>
</evidence>
<evidence type="ECO:0000313" key="1">
    <source>
        <dbReference type="EMBL" id="KAJ9087302.1"/>
    </source>
</evidence>
<proteinExistence type="predicted"/>
<accession>A0ACC2ULP7</accession>
<sequence length="156" mass="17496">MLDELSGLYVLTARDMFSLLEQPQYSHLVLWISFFEIYQGNIIDLLNKRNKLNAREDAKSKIVIKGLREVPLRSVENLIEVFDYGSSARSTGTTDANADSSRSHAIMQLTLKTKGEKNKVFGKFSFIDLAGSERGADRGEANAQTRLTSTAYSKRV</sequence>
<reference evidence="1" key="1">
    <citation type="submission" date="2022-04" db="EMBL/GenBank/DDBJ databases">
        <title>Genome of the entomopathogenic fungus Entomophthora muscae.</title>
        <authorList>
            <person name="Elya C."/>
            <person name="Lovett B.R."/>
            <person name="Lee E."/>
            <person name="Macias A.M."/>
            <person name="Hajek A.E."/>
            <person name="De Bivort B.L."/>
            <person name="Kasson M.T."/>
            <person name="De Fine Licht H.H."/>
            <person name="Stajich J.E."/>
        </authorList>
    </citation>
    <scope>NUCLEOTIDE SEQUENCE</scope>
    <source>
        <strain evidence="1">Berkeley</strain>
    </source>
</reference>
<protein>
    <submittedName>
        <fullName evidence="1">Uncharacterized protein</fullName>
    </submittedName>
</protein>